<protein>
    <submittedName>
        <fullName evidence="3">Nickel-binding accessory protein UreJ-HupE</fullName>
    </submittedName>
</protein>
<evidence type="ECO:0000256" key="2">
    <source>
        <dbReference type="SAM" id="SignalP"/>
    </source>
</evidence>
<evidence type="ECO:0000313" key="3">
    <source>
        <dbReference type="EMBL" id="CAA9419808.1"/>
    </source>
</evidence>
<reference evidence="3" key="1">
    <citation type="submission" date="2020-02" db="EMBL/GenBank/DDBJ databases">
        <authorList>
            <person name="Meier V. D."/>
        </authorList>
    </citation>
    <scope>NUCLEOTIDE SEQUENCE</scope>
    <source>
        <strain evidence="3">AVDCRST_MAG51</strain>
    </source>
</reference>
<dbReference type="AlphaFoldDB" id="A0A6J4PNS2"/>
<dbReference type="PIRSF" id="PIRSF016919">
    <property type="entry name" value="HupE_UreJ"/>
    <property type="match status" value="1"/>
</dbReference>
<proteinExistence type="predicted"/>
<evidence type="ECO:0000256" key="1">
    <source>
        <dbReference type="SAM" id="Phobius"/>
    </source>
</evidence>
<dbReference type="InterPro" id="IPR007038">
    <property type="entry name" value="HupE_UreJ"/>
</dbReference>
<feature type="transmembrane region" description="Helical" evidence="1">
    <location>
        <begin position="139"/>
        <end position="158"/>
    </location>
</feature>
<organism evidence="3">
    <name type="scientific">uncultured Ramlibacter sp</name>
    <dbReference type="NCBI Taxonomy" id="260755"/>
    <lineage>
        <taxon>Bacteria</taxon>
        <taxon>Pseudomonadati</taxon>
        <taxon>Pseudomonadota</taxon>
        <taxon>Betaproteobacteria</taxon>
        <taxon>Burkholderiales</taxon>
        <taxon>Comamonadaceae</taxon>
        <taxon>Ramlibacter</taxon>
        <taxon>environmental samples</taxon>
    </lineage>
</organism>
<accession>A0A6J4PNS2</accession>
<gene>
    <name evidence="3" type="ORF">AVDCRST_MAG51-1935</name>
</gene>
<feature type="chain" id="PRO_5026693074" evidence="2">
    <location>
        <begin position="19"/>
        <end position="194"/>
    </location>
</feature>
<keyword evidence="1" id="KW-0472">Membrane</keyword>
<feature type="transmembrane region" description="Helical" evidence="1">
    <location>
        <begin position="42"/>
        <end position="60"/>
    </location>
</feature>
<feature type="transmembrane region" description="Helical" evidence="1">
    <location>
        <begin position="170"/>
        <end position="188"/>
    </location>
</feature>
<keyword evidence="2" id="KW-0732">Signal</keyword>
<feature type="signal peptide" evidence="2">
    <location>
        <begin position="1"/>
        <end position="18"/>
    </location>
</feature>
<dbReference type="EMBL" id="CADCUX010000407">
    <property type="protein sequence ID" value="CAA9419808.1"/>
    <property type="molecule type" value="Genomic_DNA"/>
</dbReference>
<keyword evidence="1" id="KW-1133">Transmembrane helix</keyword>
<name>A0A6J4PNS2_9BURK</name>
<dbReference type="Pfam" id="PF04955">
    <property type="entry name" value="HupE_UreJ"/>
    <property type="match status" value="1"/>
</dbReference>
<keyword evidence="1" id="KW-0812">Transmembrane</keyword>
<feature type="transmembrane region" description="Helical" evidence="1">
    <location>
        <begin position="111"/>
        <end position="127"/>
    </location>
</feature>
<sequence>MPRFLALSLLLAAGLAHAHTDPVMAGGFATGFLHPLAGVDHLLAMVAVGIWGAALGLPLIWVLPVAFPLLMVAGGVLGIAGIPIPFVETGIAASVLVLGLCIVAAWRAPVAVAVAIVAAFGLLHGHAHGTELPSAASPAAYSAGFVIATGLLHLAGIGIGKLRGLPRGEIILRGSGALIAAAGVWILAGMPGVG</sequence>